<name>A0A6J4JI06_9PROT</name>
<sequence length="133" mass="13356">MAIDNKPALAAAAKQALSRLAQNCPGLKWATVATKDGAEVASHGSSADEKLSVMTGTMHALADGIVGEAELGSCNDIILAAAKGRIVIQGLQGAGSELVLAAMTNPQTSLGLLLNCCSTASKEISAALEKQPA</sequence>
<protein>
    <recommendedName>
        <fullName evidence="2">Roadblock/LAMTOR2 domain-containing protein</fullName>
    </recommendedName>
</protein>
<organism evidence="1">
    <name type="scientific">uncultured Acetobacteraceae bacterium</name>
    <dbReference type="NCBI Taxonomy" id="169975"/>
    <lineage>
        <taxon>Bacteria</taxon>
        <taxon>Pseudomonadati</taxon>
        <taxon>Pseudomonadota</taxon>
        <taxon>Alphaproteobacteria</taxon>
        <taxon>Acetobacterales</taxon>
        <taxon>Acetobacteraceae</taxon>
        <taxon>environmental samples</taxon>
    </lineage>
</organism>
<evidence type="ECO:0008006" key="2">
    <source>
        <dbReference type="Google" id="ProtNLM"/>
    </source>
</evidence>
<proteinExistence type="predicted"/>
<reference evidence="1" key="1">
    <citation type="submission" date="2020-02" db="EMBL/GenBank/DDBJ databases">
        <authorList>
            <person name="Meier V. D."/>
        </authorList>
    </citation>
    <scope>NUCLEOTIDE SEQUENCE</scope>
    <source>
        <strain evidence="1">AVDCRST_MAG08</strain>
    </source>
</reference>
<gene>
    <name evidence="1" type="ORF">AVDCRST_MAG08-3816</name>
</gene>
<dbReference type="SUPFAM" id="SSF103196">
    <property type="entry name" value="Roadblock/LC7 domain"/>
    <property type="match status" value="1"/>
</dbReference>
<dbReference type="AlphaFoldDB" id="A0A6J4JI06"/>
<dbReference type="Gene3D" id="3.30.450.30">
    <property type="entry name" value="Dynein light chain 2a, cytoplasmic"/>
    <property type="match status" value="1"/>
</dbReference>
<accession>A0A6J4JI06</accession>
<dbReference type="EMBL" id="CADCTG010000286">
    <property type="protein sequence ID" value="CAA9280671.1"/>
    <property type="molecule type" value="Genomic_DNA"/>
</dbReference>
<evidence type="ECO:0000313" key="1">
    <source>
        <dbReference type="EMBL" id="CAA9280671.1"/>
    </source>
</evidence>